<dbReference type="AlphaFoldDB" id="A0A0A0K3F9"/>
<keyword evidence="2" id="KW-1185">Reference proteome</keyword>
<name>A0A0A0K3F9_CUCSA</name>
<organism evidence="1 2">
    <name type="scientific">Cucumis sativus</name>
    <name type="common">Cucumber</name>
    <dbReference type="NCBI Taxonomy" id="3659"/>
    <lineage>
        <taxon>Eukaryota</taxon>
        <taxon>Viridiplantae</taxon>
        <taxon>Streptophyta</taxon>
        <taxon>Embryophyta</taxon>
        <taxon>Tracheophyta</taxon>
        <taxon>Spermatophyta</taxon>
        <taxon>Magnoliopsida</taxon>
        <taxon>eudicotyledons</taxon>
        <taxon>Gunneridae</taxon>
        <taxon>Pentapetalae</taxon>
        <taxon>rosids</taxon>
        <taxon>fabids</taxon>
        <taxon>Cucurbitales</taxon>
        <taxon>Cucurbitaceae</taxon>
        <taxon>Benincaseae</taxon>
        <taxon>Cucumis</taxon>
    </lineage>
</organism>
<evidence type="ECO:0000313" key="2">
    <source>
        <dbReference type="Proteomes" id="UP000029981"/>
    </source>
</evidence>
<protein>
    <recommendedName>
        <fullName evidence="3">Retrotransposon gag domain-containing protein</fullName>
    </recommendedName>
</protein>
<reference evidence="1 2" key="4">
    <citation type="journal article" date="2011" name="BMC Genomics">
        <title>RNA-Seq improves annotation of protein-coding genes in the cucumber genome.</title>
        <authorList>
            <person name="Li Z."/>
            <person name="Zhang Z."/>
            <person name="Yan P."/>
            <person name="Huang S."/>
            <person name="Fei Z."/>
            <person name="Lin K."/>
        </authorList>
    </citation>
    <scope>NUCLEOTIDE SEQUENCE [LARGE SCALE GENOMIC DNA]</scope>
    <source>
        <strain evidence="2">cv. 9930</strain>
    </source>
</reference>
<dbReference type="Proteomes" id="UP000029981">
    <property type="component" value="Chromosome 7"/>
</dbReference>
<reference evidence="1 2" key="1">
    <citation type="journal article" date="2009" name="Nat. Genet.">
        <title>The genome of the cucumber, Cucumis sativus L.</title>
        <authorList>
            <person name="Huang S."/>
            <person name="Li R."/>
            <person name="Zhang Z."/>
            <person name="Li L."/>
            <person name="Gu X."/>
            <person name="Fan W."/>
            <person name="Lucas W.J."/>
            <person name="Wang X."/>
            <person name="Xie B."/>
            <person name="Ni P."/>
            <person name="Ren Y."/>
            <person name="Zhu H."/>
            <person name="Li J."/>
            <person name="Lin K."/>
            <person name="Jin W."/>
            <person name="Fei Z."/>
            <person name="Li G."/>
            <person name="Staub J."/>
            <person name="Kilian A."/>
            <person name="van der Vossen E.A."/>
            <person name="Wu Y."/>
            <person name="Guo J."/>
            <person name="He J."/>
            <person name="Jia Z."/>
            <person name="Ren Y."/>
            <person name="Tian G."/>
            <person name="Lu Y."/>
            <person name="Ruan J."/>
            <person name="Qian W."/>
            <person name="Wang M."/>
            <person name="Huang Q."/>
            <person name="Li B."/>
            <person name="Xuan Z."/>
            <person name="Cao J."/>
            <person name="Asan"/>
            <person name="Wu Z."/>
            <person name="Zhang J."/>
            <person name="Cai Q."/>
            <person name="Bai Y."/>
            <person name="Zhao B."/>
            <person name="Han Y."/>
            <person name="Li Y."/>
            <person name="Li X."/>
            <person name="Wang S."/>
            <person name="Shi Q."/>
            <person name="Liu S."/>
            <person name="Cho W.K."/>
            <person name="Kim J.Y."/>
            <person name="Xu Y."/>
            <person name="Heller-Uszynska K."/>
            <person name="Miao H."/>
            <person name="Cheng Z."/>
            <person name="Zhang S."/>
            <person name="Wu J."/>
            <person name="Yang Y."/>
            <person name="Kang H."/>
            <person name="Li M."/>
            <person name="Liang H."/>
            <person name="Ren X."/>
            <person name="Shi Z."/>
            <person name="Wen M."/>
            <person name="Jian M."/>
            <person name="Yang H."/>
            <person name="Zhang G."/>
            <person name="Yang Z."/>
            <person name="Chen R."/>
            <person name="Liu S."/>
            <person name="Li J."/>
            <person name="Ma L."/>
            <person name="Liu H."/>
            <person name="Zhou Y."/>
            <person name="Zhao J."/>
            <person name="Fang X."/>
            <person name="Li G."/>
            <person name="Fang L."/>
            <person name="Li Y."/>
            <person name="Liu D."/>
            <person name="Zheng H."/>
            <person name="Zhang Y."/>
            <person name="Qin N."/>
            <person name="Li Z."/>
            <person name="Yang G."/>
            <person name="Yang S."/>
            <person name="Bolund L."/>
            <person name="Kristiansen K."/>
            <person name="Zheng H."/>
            <person name="Li S."/>
            <person name="Zhang X."/>
            <person name="Yang H."/>
            <person name="Wang J."/>
            <person name="Sun R."/>
            <person name="Zhang B."/>
            <person name="Jiang S."/>
            <person name="Wang J."/>
            <person name="Du Y."/>
            <person name="Li S."/>
        </authorList>
    </citation>
    <scope>NUCLEOTIDE SEQUENCE [LARGE SCALE GENOMIC DNA]</scope>
    <source>
        <strain evidence="2">cv. 9930</strain>
    </source>
</reference>
<evidence type="ECO:0008006" key="3">
    <source>
        <dbReference type="Google" id="ProtNLM"/>
    </source>
</evidence>
<dbReference type="PANTHER" id="PTHR47481:SF34">
    <property type="entry name" value="CCHC-TYPE DOMAIN-CONTAINING PROTEIN"/>
    <property type="match status" value="1"/>
</dbReference>
<gene>
    <name evidence="1" type="ORF">Csa_7G091720</name>
</gene>
<dbReference type="OMA" id="KWITNDQ"/>
<evidence type="ECO:0000313" key="1">
    <source>
        <dbReference type="EMBL" id="KGN44003.1"/>
    </source>
</evidence>
<dbReference type="Gramene" id="KGN44003">
    <property type="protein sequence ID" value="KGN44003"/>
    <property type="gene ID" value="Csa_7G091720"/>
</dbReference>
<sequence length="96" mass="10879">MTPEVALQLMGFNTAKDLWEAIQDLFGVQLRAEEDFLRHTFQTTQKGNSKMEDYLHHMKTNVDNLDQAGSHVPLHSLISQVILGLDEIYNPVTAVI</sequence>
<reference evidence="1 2" key="2">
    <citation type="journal article" date="2009" name="PLoS ONE">
        <title>An integrated genetic and cytogenetic map of the cucumber genome.</title>
        <authorList>
            <person name="Ren Y."/>
            <person name="Zhang Z."/>
            <person name="Liu J."/>
            <person name="Staub J.E."/>
            <person name="Han Y."/>
            <person name="Cheng Z."/>
            <person name="Li X."/>
            <person name="Lu J."/>
            <person name="Miao H."/>
            <person name="Kang H."/>
            <person name="Xie B."/>
            <person name="Gu X."/>
            <person name="Wang X."/>
            <person name="Du Y."/>
            <person name="Jin W."/>
            <person name="Huang S."/>
        </authorList>
    </citation>
    <scope>NUCLEOTIDE SEQUENCE [LARGE SCALE GENOMIC DNA]</scope>
    <source>
        <strain evidence="2">cv. 9930</strain>
    </source>
</reference>
<accession>A0A0A0K3F9</accession>
<proteinExistence type="predicted"/>
<dbReference type="EMBL" id="CM002928">
    <property type="protein sequence ID" value="KGN44003.1"/>
    <property type="molecule type" value="Genomic_DNA"/>
</dbReference>
<dbReference type="Pfam" id="PF14223">
    <property type="entry name" value="Retrotran_gag_2"/>
    <property type="match status" value="1"/>
</dbReference>
<reference evidence="1 2" key="3">
    <citation type="journal article" date="2010" name="BMC Genomics">
        <title>Transcriptome sequencing and comparative analysis of cucumber flowers with different sex types.</title>
        <authorList>
            <person name="Guo S."/>
            <person name="Zheng Y."/>
            <person name="Joung J.G."/>
            <person name="Liu S."/>
            <person name="Zhang Z."/>
            <person name="Crasta O.R."/>
            <person name="Sobral B.W."/>
            <person name="Xu Y."/>
            <person name="Huang S."/>
            <person name="Fei Z."/>
        </authorList>
    </citation>
    <scope>NUCLEOTIDE SEQUENCE [LARGE SCALE GENOMIC DNA]</scope>
    <source>
        <strain evidence="2">cv. 9930</strain>
    </source>
</reference>
<dbReference type="PANTHER" id="PTHR47481">
    <property type="match status" value="1"/>
</dbReference>